<name>F1Z7B3_9SPHN</name>
<dbReference type="HOGENOM" id="CLU_043515_0_0_5"/>
<dbReference type="SUPFAM" id="SSF51004">
    <property type="entry name" value="C-terminal (heme d1) domain of cytochrome cd1-nitrite reductase"/>
    <property type="match status" value="1"/>
</dbReference>
<dbReference type="STRING" id="983920.Y88_2709"/>
<dbReference type="AlphaFoldDB" id="F1Z7B3"/>
<gene>
    <name evidence="2" type="ORF">Y88_2709</name>
</gene>
<feature type="signal peptide" evidence="1">
    <location>
        <begin position="1"/>
        <end position="37"/>
    </location>
</feature>
<feature type="chain" id="PRO_5003277589" evidence="1">
    <location>
        <begin position="38"/>
        <end position="355"/>
    </location>
</feature>
<keyword evidence="3" id="KW-1185">Reference proteome</keyword>
<dbReference type="PANTHER" id="PTHR47197">
    <property type="entry name" value="PROTEIN NIRF"/>
    <property type="match status" value="1"/>
</dbReference>
<evidence type="ECO:0000256" key="1">
    <source>
        <dbReference type="SAM" id="SignalP"/>
    </source>
</evidence>
<dbReference type="InterPro" id="IPR011048">
    <property type="entry name" value="Haem_d1_sf"/>
</dbReference>
<dbReference type="OrthoDB" id="7187796at2"/>
<dbReference type="InterPro" id="IPR051200">
    <property type="entry name" value="Host-pathogen_enzymatic-act"/>
</dbReference>
<protein>
    <submittedName>
        <fullName evidence="2">YVTN family beta-propeller repeat protein</fullName>
    </submittedName>
</protein>
<dbReference type="EMBL" id="AEWJ01000027">
    <property type="protein sequence ID" value="EGD59531.1"/>
    <property type="molecule type" value="Genomic_DNA"/>
</dbReference>
<dbReference type="Gene3D" id="2.130.10.10">
    <property type="entry name" value="YVTN repeat-like/Quinoprotein amine dehydrogenase"/>
    <property type="match status" value="2"/>
</dbReference>
<organism evidence="2 3">
    <name type="scientific">Novosphingobium nitrogenifigens DSM 19370</name>
    <dbReference type="NCBI Taxonomy" id="983920"/>
    <lineage>
        <taxon>Bacteria</taxon>
        <taxon>Pseudomonadati</taxon>
        <taxon>Pseudomonadota</taxon>
        <taxon>Alphaproteobacteria</taxon>
        <taxon>Sphingomonadales</taxon>
        <taxon>Sphingomonadaceae</taxon>
        <taxon>Novosphingobium</taxon>
    </lineage>
</organism>
<accession>F1Z7B3</accession>
<dbReference type="eggNOG" id="COG3391">
    <property type="taxonomic scope" value="Bacteria"/>
</dbReference>
<sequence length="355" mass="36121">MRPQRNGAIALEKTMVSRTFASLSLLLAGLGASAADAASPPPAYAVTGRIAGADGGWDYASVDPASGRLYVARSNAVMMVDLATAKVTDTFVKAQRAHAVLPIDKGRTLVETDGQTGLVRFIDAATGKVRVEVPTGIKPDAAFLDSATGRLVVMNPGSNTVVLLDPVQYGMVGRIDVPGGLEAGAGDGKGKAFVNLEEANALAEIDLVAGKLIRTIPLKGCEGPTGIAVLGGGSRILSACANGVATVVDAASGALVQTLPVGHDPDAVIVDEARGMAFVPSGQDGTLTMIRIADPAHFTVTGTIRTQAGARTGAVDPRDGRIYLPTALMARGEGGSHHAAAEPGTFVVLVVSPTR</sequence>
<evidence type="ECO:0000313" key="2">
    <source>
        <dbReference type="EMBL" id="EGD59531.1"/>
    </source>
</evidence>
<reference evidence="2 3" key="1">
    <citation type="journal article" date="2012" name="J. Bacteriol.">
        <title>Draft Genome Sequence of Novosphingobium nitrogenifigens Y88T.</title>
        <authorList>
            <person name="Strabala T.J."/>
            <person name="Macdonald L."/>
            <person name="Liu V."/>
            <person name="Smit A.M."/>
        </authorList>
    </citation>
    <scope>NUCLEOTIDE SEQUENCE [LARGE SCALE GENOMIC DNA]</scope>
    <source>
        <strain evidence="2 3">DSM 19370</strain>
    </source>
</reference>
<dbReference type="PANTHER" id="PTHR47197:SF3">
    <property type="entry name" value="DIHYDRO-HEME D1 DEHYDROGENASE"/>
    <property type="match status" value="1"/>
</dbReference>
<comment type="caution">
    <text evidence="2">The sequence shown here is derived from an EMBL/GenBank/DDBJ whole genome shotgun (WGS) entry which is preliminary data.</text>
</comment>
<dbReference type="Proteomes" id="UP000004728">
    <property type="component" value="Unassembled WGS sequence"/>
</dbReference>
<proteinExistence type="predicted"/>
<dbReference type="InParanoid" id="F1Z7B3"/>
<keyword evidence="1" id="KW-0732">Signal</keyword>
<dbReference type="InterPro" id="IPR015943">
    <property type="entry name" value="WD40/YVTN_repeat-like_dom_sf"/>
</dbReference>
<evidence type="ECO:0000313" key="3">
    <source>
        <dbReference type="Proteomes" id="UP000004728"/>
    </source>
</evidence>